<evidence type="ECO:0000256" key="2">
    <source>
        <dbReference type="SAM" id="MobiDB-lite"/>
    </source>
</evidence>
<dbReference type="HOGENOM" id="CLU_044189_0_0_11"/>
<sequence length="394" mass="42632">MAGMTPVPPPARPGEEPALPVTITDSTAPADIVDMLLVSEFASGRLPYARSRRLEKVRRHHPLVPDGAEVHRTVRGDDTYAVLASGPGWMLRSRRWTYGAQVTVIAESDELAQQVLKQTVTGAEAPPDPDPGNVTMGFWHFSPGGRGAVRTTRRIAAESWETVRPGYSAPVARAMDDLMGVTAADVAGRLLLLHGPPGTGKTSALRTLARSWRDWCQVDCVLDPERLFSEVGYLMDVVIGDDEEDEDGGEDALRYEEEPAGEGQPTRRDRWRLLILEDCDELIRGGAKDAAGQALSRLLNLTDGLLGQGRRVLVGITTNEDLERLHPAVVRPGRCLARIEVGPLTRPEAVAWLGTEEGVPRAGATLAELYALRRGTAPTAVAPLPSRAEAGLYL</sequence>
<dbReference type="SUPFAM" id="SSF52540">
    <property type="entry name" value="P-loop containing nucleoside triphosphate hydrolases"/>
    <property type="match status" value="1"/>
</dbReference>
<dbReference type="EMBL" id="CP009922">
    <property type="protein sequence ID" value="AKG41994.1"/>
    <property type="molecule type" value="Genomic_DNA"/>
</dbReference>
<dbReference type="RefSeq" id="WP_376048291.1">
    <property type="nucleotide sequence ID" value="NZ_CP009922.3"/>
</dbReference>
<feature type="compositionally biased region" description="Pro residues" evidence="2">
    <location>
        <begin position="1"/>
        <end position="12"/>
    </location>
</feature>
<dbReference type="InterPro" id="IPR045969">
    <property type="entry name" value="DUF5925"/>
</dbReference>
<dbReference type="GO" id="GO:0005524">
    <property type="term" value="F:ATP binding"/>
    <property type="evidence" value="ECO:0007669"/>
    <property type="project" value="InterPro"/>
</dbReference>
<dbReference type="Proteomes" id="UP000034034">
    <property type="component" value="Chromosome"/>
</dbReference>
<dbReference type="InterPro" id="IPR003959">
    <property type="entry name" value="ATPase_AAA_core"/>
</dbReference>
<evidence type="ECO:0000256" key="1">
    <source>
        <dbReference type="ARBA" id="ARBA00007448"/>
    </source>
</evidence>
<reference evidence="4" key="1">
    <citation type="submission" date="2019-08" db="EMBL/GenBank/DDBJ databases">
        <title>Complete genome sequence of a mangrove-derived Streptomyces xiamenensis.</title>
        <authorList>
            <person name="Xu J."/>
        </authorList>
    </citation>
    <scope>NUCLEOTIDE SEQUENCE</scope>
    <source>
        <strain evidence="4">318</strain>
    </source>
</reference>
<proteinExistence type="inferred from homology"/>
<dbReference type="AlphaFoldDB" id="A0A0F7FRA6"/>
<dbReference type="Pfam" id="PF00004">
    <property type="entry name" value="AAA"/>
    <property type="match status" value="1"/>
</dbReference>
<dbReference type="InterPro" id="IPR027417">
    <property type="entry name" value="P-loop_NTPase"/>
</dbReference>
<evidence type="ECO:0000259" key="3">
    <source>
        <dbReference type="SMART" id="SM00382"/>
    </source>
</evidence>
<name>A0A0F7FRA6_9ACTN</name>
<accession>A0A0F7FRA6</accession>
<feature type="region of interest" description="Disordered" evidence="2">
    <location>
        <begin position="1"/>
        <end position="20"/>
    </location>
</feature>
<evidence type="ECO:0000313" key="5">
    <source>
        <dbReference type="Proteomes" id="UP000034034"/>
    </source>
</evidence>
<dbReference type="KEGG" id="sxi:SXIM_06100"/>
<dbReference type="Pfam" id="PF19347">
    <property type="entry name" value="DUF5925"/>
    <property type="match status" value="1"/>
</dbReference>
<dbReference type="SMART" id="SM00382">
    <property type="entry name" value="AAA"/>
    <property type="match status" value="1"/>
</dbReference>
<feature type="region of interest" description="Disordered" evidence="2">
    <location>
        <begin position="243"/>
        <end position="266"/>
    </location>
</feature>
<keyword evidence="5" id="KW-1185">Reference proteome</keyword>
<comment type="similarity">
    <text evidence="1">Belongs to the AAA ATPase family. BCS1 subfamily.</text>
</comment>
<dbReference type="STRING" id="408015.SXIM_06100"/>
<dbReference type="InterPro" id="IPR003593">
    <property type="entry name" value="AAA+_ATPase"/>
</dbReference>
<dbReference type="GO" id="GO:0016887">
    <property type="term" value="F:ATP hydrolysis activity"/>
    <property type="evidence" value="ECO:0007669"/>
    <property type="project" value="InterPro"/>
</dbReference>
<dbReference type="InterPro" id="IPR050747">
    <property type="entry name" value="Mitochondrial_chaperone_BCS1"/>
</dbReference>
<organism evidence="4 5">
    <name type="scientific">Streptomyces xiamenensis</name>
    <dbReference type="NCBI Taxonomy" id="408015"/>
    <lineage>
        <taxon>Bacteria</taxon>
        <taxon>Bacillati</taxon>
        <taxon>Actinomycetota</taxon>
        <taxon>Actinomycetes</taxon>
        <taxon>Kitasatosporales</taxon>
        <taxon>Streptomycetaceae</taxon>
        <taxon>Streptomyces</taxon>
    </lineage>
</organism>
<feature type="domain" description="AAA+ ATPase" evidence="3">
    <location>
        <begin position="187"/>
        <end position="345"/>
    </location>
</feature>
<dbReference type="PATRIC" id="fig|408015.6.peg.639"/>
<gene>
    <name evidence="4" type="ORF">SXIM_06100</name>
</gene>
<protein>
    <submittedName>
        <fullName evidence="4">ATPase</fullName>
    </submittedName>
</protein>
<dbReference type="PANTHER" id="PTHR23070">
    <property type="entry name" value="BCS1 AAA-TYPE ATPASE"/>
    <property type="match status" value="1"/>
</dbReference>
<dbReference type="Gene3D" id="3.40.50.300">
    <property type="entry name" value="P-loop containing nucleotide triphosphate hydrolases"/>
    <property type="match status" value="1"/>
</dbReference>
<evidence type="ECO:0000313" key="4">
    <source>
        <dbReference type="EMBL" id="AKG41994.1"/>
    </source>
</evidence>